<dbReference type="InterPro" id="IPR058792">
    <property type="entry name" value="Beta-barrel_RND_2"/>
</dbReference>
<dbReference type="GO" id="GO:1990281">
    <property type="term" value="C:efflux pump complex"/>
    <property type="evidence" value="ECO:0007669"/>
    <property type="project" value="TreeGrafter"/>
</dbReference>
<dbReference type="InterPro" id="IPR006143">
    <property type="entry name" value="RND_pump_MFP"/>
</dbReference>
<accession>S0G6A1</accession>
<dbReference type="Gene3D" id="2.40.30.170">
    <property type="match status" value="1"/>
</dbReference>
<sequence length="383" mass="41827">MKQMVFTVLTCLSLISAGCGGNDVTEADKEMPVRPVRYIELDTRTQTLSQRFTGTAAADRQAILSFKVAGTITSIPVNLGDRVTTGTLLARLDETDFKIDLASARAGLKSAQADAKSAQTRVYTTRSNYDRVQKLYENDSVSLSEFEQARGDYETALAQHQAAQSKITMETSKLRAAENQLLYTRLLAPFDGVVNNIAVDENEEISPGSPVMTLSNLGKMEVKLEVSDRYIADIRTGMPCRITFPALARETFSGRVTEVSYGSTDKPTYPVTVAVLSEDDRLRPGMAAEVRMDFGGTPEQTGLYMPPDGVGEEQGRPFVFVLEKGPDSRWTARKQIITLGPLTEEGFLVKTGLTPGDRVAVSGLQLLLDGMAVTLMDDAINDW</sequence>
<dbReference type="GO" id="GO:0015562">
    <property type="term" value="F:efflux transmembrane transporter activity"/>
    <property type="evidence" value="ECO:0007669"/>
    <property type="project" value="TreeGrafter"/>
</dbReference>
<feature type="domain" description="CusB-like beta-barrel" evidence="2">
    <location>
        <begin position="222"/>
        <end position="292"/>
    </location>
</feature>
<name>S0G6A1_9BACT</name>
<reference evidence="3 4" key="1">
    <citation type="journal article" date="2013" name="Genome Announc.">
        <title>Draft Genome Sequence of Desulfotignum phosphitoxidans DSM 13687 Strain FiPS-3.</title>
        <authorList>
            <person name="Poehlein A."/>
            <person name="Daniel R."/>
            <person name="Simeonova D.D."/>
        </authorList>
    </citation>
    <scope>NUCLEOTIDE SEQUENCE [LARGE SCALE GENOMIC DNA]</scope>
    <source>
        <strain evidence="3 4">DSM 13687</strain>
    </source>
</reference>
<keyword evidence="3" id="KW-0812">Transmembrane</keyword>
<proteinExistence type="inferred from homology"/>
<comment type="similarity">
    <text evidence="1">Belongs to the membrane fusion protein (MFP) (TC 8.A.1) family.</text>
</comment>
<dbReference type="Gene3D" id="2.40.50.100">
    <property type="match status" value="2"/>
</dbReference>
<comment type="caution">
    <text evidence="3">The sequence shown here is derived from an EMBL/GenBank/DDBJ whole genome shotgun (WGS) entry which is preliminary data.</text>
</comment>
<dbReference type="RefSeq" id="WP_006964291.1">
    <property type="nucleotide sequence ID" value="NZ_APJX01000001.1"/>
</dbReference>
<evidence type="ECO:0000313" key="3">
    <source>
        <dbReference type="EMBL" id="EMS81544.1"/>
    </source>
</evidence>
<dbReference type="SUPFAM" id="SSF111369">
    <property type="entry name" value="HlyD-like secretion proteins"/>
    <property type="match status" value="1"/>
</dbReference>
<protein>
    <submittedName>
        <fullName evidence="3">Putative transport/efflux transmembrane protein</fullName>
    </submittedName>
</protein>
<evidence type="ECO:0000259" key="2">
    <source>
        <dbReference type="Pfam" id="PF25954"/>
    </source>
</evidence>
<dbReference type="NCBIfam" id="TIGR01730">
    <property type="entry name" value="RND_mfp"/>
    <property type="match status" value="1"/>
</dbReference>
<dbReference type="PROSITE" id="PS51257">
    <property type="entry name" value="PROKAR_LIPOPROTEIN"/>
    <property type="match status" value="1"/>
</dbReference>
<dbReference type="PANTHER" id="PTHR30469">
    <property type="entry name" value="MULTIDRUG RESISTANCE PROTEIN MDTA"/>
    <property type="match status" value="1"/>
</dbReference>
<dbReference type="Gene3D" id="2.40.420.20">
    <property type="match status" value="1"/>
</dbReference>
<dbReference type="AlphaFoldDB" id="S0G6A1"/>
<dbReference type="Proteomes" id="UP000014216">
    <property type="component" value="Unassembled WGS sequence"/>
</dbReference>
<dbReference type="OrthoDB" id="9806939at2"/>
<dbReference type="EMBL" id="APJX01000001">
    <property type="protein sequence ID" value="EMS81544.1"/>
    <property type="molecule type" value="Genomic_DNA"/>
</dbReference>
<keyword evidence="3" id="KW-0472">Membrane</keyword>
<keyword evidence="4" id="KW-1185">Reference proteome</keyword>
<evidence type="ECO:0000256" key="1">
    <source>
        <dbReference type="ARBA" id="ARBA00009477"/>
    </source>
</evidence>
<gene>
    <name evidence="3" type="ORF">Dpo_1c06850</name>
</gene>
<evidence type="ECO:0000313" key="4">
    <source>
        <dbReference type="Proteomes" id="UP000014216"/>
    </source>
</evidence>
<dbReference type="Pfam" id="PF25954">
    <property type="entry name" value="Beta-barrel_RND_2"/>
    <property type="match status" value="1"/>
</dbReference>
<organism evidence="3 4">
    <name type="scientific">Desulfotignum phosphitoxidans DSM 13687</name>
    <dbReference type="NCBI Taxonomy" id="1286635"/>
    <lineage>
        <taxon>Bacteria</taxon>
        <taxon>Pseudomonadati</taxon>
        <taxon>Thermodesulfobacteriota</taxon>
        <taxon>Desulfobacteria</taxon>
        <taxon>Desulfobacterales</taxon>
        <taxon>Desulfobacteraceae</taxon>
        <taxon>Desulfotignum</taxon>
    </lineage>
</organism>